<dbReference type="InterPro" id="IPR004462">
    <property type="entry name" value="Desulfoferrodoxin_N"/>
</dbReference>
<dbReference type="Pfam" id="PF01880">
    <property type="entry name" value="Desulfoferrodox"/>
    <property type="match status" value="1"/>
</dbReference>
<keyword evidence="6 12" id="KW-0479">Metal-binding</keyword>
<feature type="binding site" evidence="12">
    <location>
        <position position="49"/>
    </location>
    <ligand>
        <name>Fe cation</name>
        <dbReference type="ChEBI" id="CHEBI:24875"/>
        <label>2</label>
        <note>catalytic</note>
    </ligand>
</feature>
<feature type="binding site" evidence="12">
    <location>
        <position position="121"/>
    </location>
    <ligand>
        <name>Fe cation</name>
        <dbReference type="ChEBI" id="CHEBI:24875"/>
        <label>1</label>
    </ligand>
</feature>
<dbReference type="Pfam" id="PF06397">
    <property type="entry name" value="Desulfoferrod_N"/>
    <property type="match status" value="1"/>
</dbReference>
<dbReference type="PANTHER" id="PTHR36541:SF1">
    <property type="entry name" value="SUPEROXIDE REDUCTASE-RELATED"/>
    <property type="match status" value="1"/>
</dbReference>
<feature type="binding site" evidence="12">
    <location>
        <position position="69"/>
    </location>
    <ligand>
        <name>Fe cation</name>
        <dbReference type="ChEBI" id="CHEBI:24875"/>
        <label>2</label>
        <note>catalytic</note>
    </ligand>
</feature>
<feature type="binding site" evidence="12">
    <location>
        <position position="13"/>
    </location>
    <ligand>
        <name>Fe cation</name>
        <dbReference type="ChEBI" id="CHEBI:24875"/>
        <label>1</label>
    </ligand>
</feature>
<dbReference type="Proteomes" id="UP000233417">
    <property type="component" value="Unassembled WGS sequence"/>
</dbReference>
<proteinExistence type="inferred from homology"/>
<gene>
    <name evidence="15" type="ORF">CVU76_01730</name>
</gene>
<comment type="caution">
    <text evidence="15">The sequence shown here is derived from an EMBL/GenBank/DDBJ whole genome shotgun (WGS) entry which is preliminary data.</text>
</comment>
<comment type="cofactor">
    <cofactor evidence="1">
        <name>Cu(2+)</name>
        <dbReference type="ChEBI" id="CHEBI:29036"/>
    </cofactor>
</comment>
<dbReference type="NCBIfam" id="TIGR00332">
    <property type="entry name" value="neela_ferrous"/>
    <property type="match status" value="1"/>
</dbReference>
<accession>A0A2N2F3K3</accession>
<keyword evidence="8 12" id="KW-0408">Iron</keyword>
<dbReference type="NCBIfam" id="TIGR00319">
    <property type="entry name" value="desulf_FeS4"/>
    <property type="match status" value="1"/>
</dbReference>
<evidence type="ECO:0000256" key="7">
    <source>
        <dbReference type="ARBA" id="ARBA00022982"/>
    </source>
</evidence>
<protein>
    <recommendedName>
        <fullName evidence="4">Desulfoferrodoxin</fullName>
        <ecNumber evidence="3">1.15.1.2</ecNumber>
    </recommendedName>
    <alternativeName>
        <fullName evidence="10">Superoxide reductase</fullName>
    </alternativeName>
</protein>
<feature type="binding site" evidence="12">
    <location>
        <position position="118"/>
    </location>
    <ligand>
        <name>Fe cation</name>
        <dbReference type="ChEBI" id="CHEBI:24875"/>
        <label>1</label>
    </ligand>
</feature>
<dbReference type="EMBL" id="PHAO01000001">
    <property type="protein sequence ID" value="PKN02736.1"/>
    <property type="molecule type" value="Genomic_DNA"/>
</dbReference>
<evidence type="ECO:0000256" key="6">
    <source>
        <dbReference type="ARBA" id="ARBA00022723"/>
    </source>
</evidence>
<evidence type="ECO:0000256" key="12">
    <source>
        <dbReference type="PIRSR" id="PIRSR604793-1"/>
    </source>
</evidence>
<comment type="function">
    <text evidence="9">Catalyzes the one-electron reduction of superoxide anion radical to hydrogen peroxide at a nonheme ferrous iron center. Plays a fundamental role in case of oxidative stress via its superoxide detoxification activity.</text>
</comment>
<comment type="cofactor">
    <cofactor evidence="12">
        <name>Fe(3+)</name>
        <dbReference type="ChEBI" id="CHEBI:29034"/>
    </cofactor>
    <text evidence="12">Binds 1 Fe(3+) ion per subunit. The iron ion 1 is coordinated via 4 cysteine residues.</text>
</comment>
<keyword evidence="5" id="KW-0813">Transport</keyword>
<evidence type="ECO:0000259" key="13">
    <source>
        <dbReference type="Pfam" id="PF01880"/>
    </source>
</evidence>
<evidence type="ECO:0000256" key="9">
    <source>
        <dbReference type="ARBA" id="ARBA00024690"/>
    </source>
</evidence>
<evidence type="ECO:0000256" key="4">
    <source>
        <dbReference type="ARBA" id="ARBA00014839"/>
    </source>
</evidence>
<comment type="similarity">
    <text evidence="2">Belongs to the desulfoferrodoxin family.</text>
</comment>
<comment type="cofactor">
    <cofactor evidence="12">
        <name>Fe(2+)</name>
        <dbReference type="ChEBI" id="CHEBI:29033"/>
    </cofactor>
    <text evidence="12">Binds 1 Fe(2+) ion per subunit. The iron ion 2 is coordinated via four histidines and one cysteine residue.</text>
</comment>
<dbReference type="InterPro" id="IPR004793">
    <property type="entry name" value="Desulfoferrodoxin_rbo"/>
</dbReference>
<dbReference type="EC" id="1.15.1.2" evidence="3"/>
<evidence type="ECO:0000256" key="11">
    <source>
        <dbReference type="ARBA" id="ARBA00047448"/>
    </source>
</evidence>
<keyword evidence="7" id="KW-0249">Electron transport</keyword>
<evidence type="ECO:0000313" key="16">
    <source>
        <dbReference type="Proteomes" id="UP000233417"/>
    </source>
</evidence>
<organism evidence="15 16">
    <name type="scientific">Candidatus Dojkabacteria bacterium HGW-Dojkabacteria-1</name>
    <dbReference type="NCBI Taxonomy" id="2013761"/>
    <lineage>
        <taxon>Bacteria</taxon>
        <taxon>Candidatus Dojkabacteria</taxon>
    </lineage>
</organism>
<feature type="domain" description="Desulfoferrodoxin ferrous iron-binding" evidence="13">
    <location>
        <begin position="43"/>
        <end position="125"/>
    </location>
</feature>
<dbReference type="Gene3D" id="2.20.28.100">
    <property type="entry name" value="Desulphoferrodoxin, N-terminal domain"/>
    <property type="match status" value="1"/>
</dbReference>
<dbReference type="AlphaFoldDB" id="A0A2N2F3K3"/>
<evidence type="ECO:0000313" key="15">
    <source>
        <dbReference type="EMBL" id="PKN02736.1"/>
    </source>
</evidence>
<reference evidence="15 16" key="1">
    <citation type="journal article" date="2017" name="ISME J.">
        <title>Potential for microbial H2 and metal transformations associated with novel bacteria and archaea in deep terrestrial subsurface sediments.</title>
        <authorList>
            <person name="Hernsdorf A.W."/>
            <person name="Amano Y."/>
            <person name="Miyakawa K."/>
            <person name="Ise K."/>
            <person name="Suzuki Y."/>
            <person name="Anantharaman K."/>
            <person name="Probst A."/>
            <person name="Burstein D."/>
            <person name="Thomas B.C."/>
            <person name="Banfield J.F."/>
        </authorList>
    </citation>
    <scope>NUCLEOTIDE SEQUENCE [LARGE SCALE GENOMIC DNA]</scope>
    <source>
        <strain evidence="15">HGW-Dojkabacteria-1</strain>
    </source>
</reference>
<dbReference type="InterPro" id="IPR038094">
    <property type="entry name" value="Desulfoferrodoxin_N_sf"/>
</dbReference>
<name>A0A2N2F3K3_9BACT</name>
<dbReference type="CDD" id="cd00974">
    <property type="entry name" value="DSRD"/>
    <property type="match status" value="1"/>
</dbReference>
<dbReference type="InterPro" id="IPR036073">
    <property type="entry name" value="Desulfoferrodoxin_Fe-bd_dom_sf"/>
</dbReference>
<dbReference type="InterPro" id="IPR051233">
    <property type="entry name" value="Desulfoferrodoxin_SOR"/>
</dbReference>
<dbReference type="PANTHER" id="PTHR36541">
    <property type="entry name" value="SUPEROXIDE REDUCTASE-RELATED"/>
    <property type="match status" value="1"/>
</dbReference>
<feature type="binding site" evidence="12">
    <location>
        <position position="29"/>
    </location>
    <ligand>
        <name>Fe cation</name>
        <dbReference type="ChEBI" id="CHEBI:24875"/>
        <label>1</label>
    </ligand>
</feature>
<evidence type="ECO:0000256" key="8">
    <source>
        <dbReference type="ARBA" id="ARBA00023004"/>
    </source>
</evidence>
<evidence type="ECO:0000256" key="1">
    <source>
        <dbReference type="ARBA" id="ARBA00001973"/>
    </source>
</evidence>
<feature type="binding site" evidence="12">
    <location>
        <position position="75"/>
    </location>
    <ligand>
        <name>Fe cation</name>
        <dbReference type="ChEBI" id="CHEBI:24875"/>
        <label>2</label>
        <note>catalytic</note>
    </ligand>
</feature>
<feature type="binding site" evidence="12">
    <location>
        <position position="30"/>
    </location>
    <ligand>
        <name>Fe cation</name>
        <dbReference type="ChEBI" id="CHEBI:24875"/>
        <label>1</label>
    </ligand>
</feature>
<dbReference type="SUPFAM" id="SSF49367">
    <property type="entry name" value="Superoxide reductase-like"/>
    <property type="match status" value="1"/>
</dbReference>
<dbReference type="SUPFAM" id="SSF57802">
    <property type="entry name" value="Rubredoxin-like"/>
    <property type="match status" value="1"/>
</dbReference>
<dbReference type="NCBIfam" id="TIGR00320">
    <property type="entry name" value="dfx_rbo"/>
    <property type="match status" value="1"/>
</dbReference>
<dbReference type="InterPro" id="IPR002742">
    <property type="entry name" value="Desulfoferrodoxin_Fe-bd_dom"/>
</dbReference>
<feature type="domain" description="Desulfoferrodoxin N-terminal" evidence="14">
    <location>
        <begin position="3"/>
        <end position="36"/>
    </location>
</feature>
<comment type="catalytic activity">
    <reaction evidence="11">
        <text>reduced [rubredoxin] + superoxide + 2 H(+) = oxidized [rubredoxin] + H2O2</text>
        <dbReference type="Rhea" id="RHEA:21324"/>
        <dbReference type="Rhea" id="RHEA-COMP:10302"/>
        <dbReference type="Rhea" id="RHEA-COMP:10303"/>
        <dbReference type="ChEBI" id="CHEBI:15378"/>
        <dbReference type="ChEBI" id="CHEBI:16240"/>
        <dbReference type="ChEBI" id="CHEBI:18421"/>
        <dbReference type="ChEBI" id="CHEBI:29033"/>
        <dbReference type="ChEBI" id="CHEBI:29034"/>
        <dbReference type="EC" id="1.15.1.2"/>
    </reaction>
</comment>
<dbReference type="GO" id="GO:0019430">
    <property type="term" value="P:removal of superoxide radicals"/>
    <property type="evidence" value="ECO:0007669"/>
    <property type="project" value="InterPro"/>
</dbReference>
<dbReference type="Gene3D" id="2.60.40.730">
    <property type="entry name" value="SOR catalytic domain"/>
    <property type="match status" value="1"/>
</dbReference>
<evidence type="ECO:0000256" key="10">
    <source>
        <dbReference type="ARBA" id="ARBA00031398"/>
    </source>
</evidence>
<evidence type="ECO:0000259" key="14">
    <source>
        <dbReference type="Pfam" id="PF06397"/>
    </source>
</evidence>
<evidence type="ECO:0000256" key="3">
    <source>
        <dbReference type="ARBA" id="ARBA00012679"/>
    </source>
</evidence>
<evidence type="ECO:0000256" key="5">
    <source>
        <dbReference type="ARBA" id="ARBA00022448"/>
    </source>
</evidence>
<feature type="binding site" evidence="12">
    <location>
        <position position="10"/>
    </location>
    <ligand>
        <name>Fe cation</name>
        <dbReference type="ChEBI" id="CHEBI:24875"/>
        <label>1</label>
    </ligand>
</feature>
<dbReference type="GO" id="GO:0050605">
    <property type="term" value="F:superoxide reductase activity"/>
    <property type="evidence" value="ECO:0007669"/>
    <property type="project" value="UniProtKB-EC"/>
</dbReference>
<dbReference type="GO" id="GO:0005506">
    <property type="term" value="F:iron ion binding"/>
    <property type="evidence" value="ECO:0007669"/>
    <property type="project" value="InterPro"/>
</dbReference>
<evidence type="ECO:0000256" key="2">
    <source>
        <dbReference type="ARBA" id="ARBA00005941"/>
    </source>
</evidence>
<sequence>MAKRGNIYKCVECGHVIQVQHEGSGTLVCCNQPMQHLEEKVEDEGMEKHVPVIEFRDNMAMVSVGDVLHPMEENHYIEFIELIIDEEVYTQYLKPNQDPIVSFKIPSEYTRIRARAYCNIHGLWISE</sequence>